<proteinExistence type="inferred from homology"/>
<feature type="binding site" evidence="11">
    <location>
        <position position="122"/>
    </location>
    <ligand>
        <name>ATP</name>
        <dbReference type="ChEBI" id="CHEBI:30616"/>
    </ligand>
</feature>
<dbReference type="GO" id="GO:0009228">
    <property type="term" value="P:thiamine biosynthetic process"/>
    <property type="evidence" value="ECO:0007669"/>
    <property type="project" value="UniProtKB-KW"/>
</dbReference>
<dbReference type="SUPFAM" id="SSF53613">
    <property type="entry name" value="Ribokinase-like"/>
    <property type="match status" value="1"/>
</dbReference>
<dbReference type="EMBL" id="JACHEJ010000009">
    <property type="protein sequence ID" value="MBB6181363.1"/>
    <property type="molecule type" value="Genomic_DNA"/>
</dbReference>
<dbReference type="Gene3D" id="3.40.1190.20">
    <property type="match status" value="1"/>
</dbReference>
<reference evidence="12 13" key="1">
    <citation type="submission" date="2020-08" db="EMBL/GenBank/DDBJ databases">
        <title>Genomic Encyclopedia of Type Strains, Phase IV (KMG-IV): sequencing the most valuable type-strain genomes for metagenomic binning, comparative biology and taxonomic classification.</title>
        <authorList>
            <person name="Goeker M."/>
        </authorList>
    </citation>
    <scope>NUCLEOTIDE SEQUENCE [LARGE SCALE GENOMIC DNA]</scope>
    <source>
        <strain evidence="12 13">DSM 102134</strain>
    </source>
</reference>
<organism evidence="12 13">
    <name type="scientific">Pseudorhizobium flavum</name>
    <dbReference type="NCBI Taxonomy" id="1335061"/>
    <lineage>
        <taxon>Bacteria</taxon>
        <taxon>Pseudomonadati</taxon>
        <taxon>Pseudomonadota</taxon>
        <taxon>Alphaproteobacteria</taxon>
        <taxon>Hyphomicrobiales</taxon>
        <taxon>Rhizobiaceae</taxon>
        <taxon>Rhizobium/Agrobacterium group</taxon>
        <taxon>Pseudorhizobium</taxon>
    </lineage>
</organism>
<evidence type="ECO:0000256" key="5">
    <source>
        <dbReference type="ARBA" id="ARBA00022723"/>
    </source>
</evidence>
<dbReference type="PIRSF" id="PIRSF000513">
    <property type="entry name" value="Thz_kinase"/>
    <property type="match status" value="1"/>
</dbReference>
<feature type="binding site" evidence="11">
    <location>
        <position position="47"/>
    </location>
    <ligand>
        <name>substrate</name>
    </ligand>
</feature>
<dbReference type="GO" id="GO:0000287">
    <property type="term" value="F:magnesium ion binding"/>
    <property type="evidence" value="ECO:0007669"/>
    <property type="project" value="UniProtKB-UniRule"/>
</dbReference>
<comment type="similarity">
    <text evidence="11">Belongs to the Thz kinase family.</text>
</comment>
<dbReference type="GO" id="GO:0005524">
    <property type="term" value="F:ATP binding"/>
    <property type="evidence" value="ECO:0007669"/>
    <property type="project" value="UniProtKB-UniRule"/>
</dbReference>
<feature type="binding site" evidence="11">
    <location>
        <position position="168"/>
    </location>
    <ligand>
        <name>ATP</name>
        <dbReference type="ChEBI" id="CHEBI:30616"/>
    </ligand>
</feature>
<evidence type="ECO:0000256" key="6">
    <source>
        <dbReference type="ARBA" id="ARBA00022741"/>
    </source>
</evidence>
<evidence type="ECO:0000256" key="7">
    <source>
        <dbReference type="ARBA" id="ARBA00022777"/>
    </source>
</evidence>
<dbReference type="Proteomes" id="UP000535501">
    <property type="component" value="Unassembled WGS sequence"/>
</dbReference>
<evidence type="ECO:0000256" key="9">
    <source>
        <dbReference type="ARBA" id="ARBA00022842"/>
    </source>
</evidence>
<dbReference type="GO" id="GO:0009229">
    <property type="term" value="P:thiamine diphosphate biosynthetic process"/>
    <property type="evidence" value="ECO:0007669"/>
    <property type="project" value="UniProtKB-UniRule"/>
</dbReference>
<keyword evidence="6 11" id="KW-0547">Nucleotide-binding</keyword>
<keyword evidence="8 11" id="KW-0067">ATP-binding</keyword>
<keyword evidence="7 11" id="KW-0418">Kinase</keyword>
<dbReference type="RefSeq" id="WP_077549007.1">
    <property type="nucleotide sequence ID" value="NZ_JACHEJ010000009.1"/>
</dbReference>
<evidence type="ECO:0000256" key="3">
    <source>
        <dbReference type="ARBA" id="ARBA00004868"/>
    </source>
</evidence>
<evidence type="ECO:0000313" key="12">
    <source>
        <dbReference type="EMBL" id="MBB6181363.1"/>
    </source>
</evidence>
<evidence type="ECO:0000256" key="1">
    <source>
        <dbReference type="ARBA" id="ARBA00001771"/>
    </source>
</evidence>
<dbReference type="EC" id="2.7.1.50" evidence="11"/>
<dbReference type="CDD" id="cd01170">
    <property type="entry name" value="THZ_kinase"/>
    <property type="match status" value="1"/>
</dbReference>
<dbReference type="UniPathway" id="UPA00060">
    <property type="reaction ID" value="UER00139"/>
</dbReference>
<evidence type="ECO:0000256" key="4">
    <source>
        <dbReference type="ARBA" id="ARBA00022679"/>
    </source>
</evidence>
<dbReference type="InterPro" id="IPR000417">
    <property type="entry name" value="Hyethyz_kinase"/>
</dbReference>
<keyword evidence="5 11" id="KW-0479">Metal-binding</keyword>
<accession>A0A7W9YZP7</accession>
<dbReference type="AlphaFoldDB" id="A0A7W9YZP7"/>
<keyword evidence="13" id="KW-1185">Reference proteome</keyword>
<dbReference type="PRINTS" id="PR01099">
    <property type="entry name" value="HYETHTZKNASE"/>
</dbReference>
<feature type="binding site" evidence="11">
    <location>
        <position position="195"/>
    </location>
    <ligand>
        <name>substrate</name>
    </ligand>
</feature>
<comment type="cofactor">
    <cofactor evidence="2 11">
        <name>Mg(2+)</name>
        <dbReference type="ChEBI" id="CHEBI:18420"/>
    </cofactor>
</comment>
<comment type="caution">
    <text evidence="12">The sequence shown here is derived from an EMBL/GenBank/DDBJ whole genome shotgun (WGS) entry which is preliminary data.</text>
</comment>
<dbReference type="Pfam" id="PF02110">
    <property type="entry name" value="HK"/>
    <property type="match status" value="1"/>
</dbReference>
<comment type="function">
    <text evidence="11">Catalyzes the phosphorylation of the hydroxyl group of 4-methyl-5-beta-hydroxyethylthiazole (THZ).</text>
</comment>
<keyword evidence="4 11" id="KW-0808">Transferase</keyword>
<dbReference type="GO" id="GO:0004417">
    <property type="term" value="F:hydroxyethylthiazole kinase activity"/>
    <property type="evidence" value="ECO:0007669"/>
    <property type="project" value="UniProtKB-UniRule"/>
</dbReference>
<name>A0A7W9YZP7_9HYPH</name>
<evidence type="ECO:0000313" key="13">
    <source>
        <dbReference type="Proteomes" id="UP000535501"/>
    </source>
</evidence>
<protein>
    <recommendedName>
        <fullName evidence="11">Hydroxyethylthiazole kinase</fullName>
        <ecNumber evidence="11">2.7.1.50</ecNumber>
    </recommendedName>
    <alternativeName>
        <fullName evidence="11">4-methyl-5-beta-hydroxyethylthiazole kinase</fullName>
        <shortName evidence="11">TH kinase</shortName>
        <shortName evidence="11">Thz kinase</shortName>
    </alternativeName>
</protein>
<evidence type="ECO:0000256" key="2">
    <source>
        <dbReference type="ARBA" id="ARBA00001946"/>
    </source>
</evidence>
<dbReference type="NCBIfam" id="NF006830">
    <property type="entry name" value="PRK09355.1"/>
    <property type="match status" value="1"/>
</dbReference>
<comment type="catalytic activity">
    <reaction evidence="1 11">
        <text>5-(2-hydroxyethyl)-4-methylthiazole + ATP = 4-methyl-5-(2-phosphooxyethyl)-thiazole + ADP + H(+)</text>
        <dbReference type="Rhea" id="RHEA:24212"/>
        <dbReference type="ChEBI" id="CHEBI:15378"/>
        <dbReference type="ChEBI" id="CHEBI:17957"/>
        <dbReference type="ChEBI" id="CHEBI:30616"/>
        <dbReference type="ChEBI" id="CHEBI:58296"/>
        <dbReference type="ChEBI" id="CHEBI:456216"/>
        <dbReference type="EC" id="2.7.1.50"/>
    </reaction>
</comment>
<sequence>MTDFPSSCGTLLEALRASNPLIQCITNDVSMNIAANVLLAAGASPAMVSAEEEAAQFARVAAAVTINIGTLWAADVPGMKGAAGAAKETGKPWVLDPVAHYATNFRRQAVGELLDLQPTIVRGNASEIMALAGLESRGQGVDSRDSSLAAEAAAVDLARRFACVVAVTGEIDLVTDGRRRVWIEGGSALMPKVTALGCALTCLTGAFAAVAPGRPLEATVAAMTLFAVCGEDASHRAEGPGSFPPLFLDALAAIGPQRLESEARIRAE</sequence>
<dbReference type="InterPro" id="IPR029056">
    <property type="entry name" value="Ribokinase-like"/>
</dbReference>
<dbReference type="HAMAP" id="MF_00228">
    <property type="entry name" value="Thz_kinase"/>
    <property type="match status" value="1"/>
</dbReference>
<evidence type="ECO:0000256" key="10">
    <source>
        <dbReference type="ARBA" id="ARBA00022977"/>
    </source>
</evidence>
<evidence type="ECO:0000256" key="11">
    <source>
        <dbReference type="HAMAP-Rule" id="MF_00228"/>
    </source>
</evidence>
<keyword evidence="10 11" id="KW-0784">Thiamine biosynthesis</keyword>
<evidence type="ECO:0000256" key="8">
    <source>
        <dbReference type="ARBA" id="ARBA00022840"/>
    </source>
</evidence>
<dbReference type="NCBIfam" id="TIGR00694">
    <property type="entry name" value="thiM"/>
    <property type="match status" value="1"/>
</dbReference>
<keyword evidence="9 11" id="KW-0460">Magnesium</keyword>
<comment type="pathway">
    <text evidence="3 11">Cofactor biosynthesis; thiamine diphosphate biosynthesis; 4-methyl-5-(2-phosphoethyl)-thiazole from 5-(2-hydroxyethyl)-4-methylthiazole: step 1/1.</text>
</comment>
<gene>
    <name evidence="11" type="primary">thiM</name>
    <name evidence="12" type="ORF">HNQ75_003350</name>
</gene>